<dbReference type="AlphaFoldDB" id="A0A1Z1MMI3"/>
<name>A0A1Z1MMI3_9FLOR</name>
<geneLocation type="chloroplast" evidence="2"/>
<dbReference type="GeneID" id="33360193"/>
<evidence type="ECO:0000313" key="2">
    <source>
        <dbReference type="EMBL" id="ARW66961.1"/>
    </source>
</evidence>
<reference evidence="2" key="1">
    <citation type="journal article" date="2017" name="J. Phycol.">
        <title>Analysis of chloroplast genomes and a supermatrix inform reclassification of the Rhodomelaceae (Rhodophyta).</title>
        <authorList>
            <person name="Diaz-Tapia P."/>
            <person name="Maggs C.A."/>
            <person name="West J.A."/>
            <person name="Verbruggen H."/>
        </authorList>
    </citation>
    <scope>NUCLEOTIDE SEQUENCE</scope>
    <source>
        <strain evidence="2">PD1151</strain>
    </source>
</reference>
<keyword evidence="1" id="KW-0472">Membrane</keyword>
<gene>
    <name evidence="2" type="primary">orf34</name>
</gene>
<keyword evidence="1" id="KW-1133">Transmembrane helix</keyword>
<proteinExistence type="predicted"/>
<sequence length="34" mass="4248">MLPKLIFLLFILLHRLLYNFYIYIKSNYFSSLSY</sequence>
<accession>A0A1Z1MMI3</accession>
<keyword evidence="2" id="KW-0934">Plastid</keyword>
<evidence type="ECO:0000256" key="1">
    <source>
        <dbReference type="SAM" id="Phobius"/>
    </source>
</evidence>
<keyword evidence="1" id="KW-0812">Transmembrane</keyword>
<feature type="transmembrane region" description="Helical" evidence="1">
    <location>
        <begin position="6"/>
        <end position="24"/>
    </location>
</feature>
<keyword evidence="2" id="KW-0150">Chloroplast</keyword>
<organism evidence="2">
    <name type="scientific">Sonderella linearis</name>
    <dbReference type="NCBI Taxonomy" id="110477"/>
    <lineage>
        <taxon>Eukaryota</taxon>
        <taxon>Rhodophyta</taxon>
        <taxon>Florideophyceae</taxon>
        <taxon>Rhodymeniophycidae</taxon>
        <taxon>Ceramiales</taxon>
        <taxon>Rhodomelaceae</taxon>
        <taxon>Sonderella</taxon>
    </lineage>
</organism>
<dbReference type="EMBL" id="MF101445">
    <property type="protein sequence ID" value="ARW66961.1"/>
    <property type="molecule type" value="Genomic_DNA"/>
</dbReference>
<dbReference type="RefSeq" id="YP_009397775.1">
    <property type="nucleotide sequence ID" value="NC_035289.1"/>
</dbReference>
<protein>
    <submittedName>
        <fullName evidence="2">Uncharacterized protein</fullName>
    </submittedName>
</protein>